<dbReference type="STRING" id="3469.A0A4Y7K162"/>
<evidence type="ECO:0000313" key="3">
    <source>
        <dbReference type="Proteomes" id="UP000316621"/>
    </source>
</evidence>
<keyword evidence="3" id="KW-1185">Reference proteome</keyword>
<dbReference type="Gramene" id="RZC65981">
    <property type="protein sequence ID" value="RZC65981"/>
    <property type="gene ID" value="C5167_009662"/>
</dbReference>
<evidence type="ECO:0000256" key="1">
    <source>
        <dbReference type="SAM" id="MobiDB-lite"/>
    </source>
</evidence>
<sequence length="327" mass="37092">MSVPYYQLLNNSNCAQVKASDTPAYYSCDDHFAMVDKAVDCNQGDRSSGSQSDGVTGQGNRLDEASNARAIATKDEKDESKSFRSFVRLLMGFVAKLLTIFHVIRCGFGLRHLENVSHSNKPKPSPDNRPPATAEVIKEEHPLLPCLQRLKRLETIYGELSTKPAEIPPEKDQILMDSLDRIKSVEFDLEKTKRELHATVVKQLEITEFLENLRESNFRGIFYGKEESYSVEILKVAMASDVLLQIVRGICLTLTIVTRQPCHSFLYDNRKRFLGEVGYFSFPQALFAFSVNVFGNNQFIIHSLVQHREDREQCIAFRSKNNASAWS</sequence>
<dbReference type="AlphaFoldDB" id="A0A4Y7K162"/>
<proteinExistence type="predicted"/>
<dbReference type="EMBL" id="CM010720">
    <property type="protein sequence ID" value="RZC65981.1"/>
    <property type="molecule type" value="Genomic_DNA"/>
</dbReference>
<feature type="region of interest" description="Disordered" evidence="1">
    <location>
        <begin position="43"/>
        <end position="74"/>
    </location>
</feature>
<reference evidence="2 3" key="1">
    <citation type="journal article" date="2018" name="Science">
        <title>The opium poppy genome and morphinan production.</title>
        <authorList>
            <person name="Guo L."/>
            <person name="Winzer T."/>
            <person name="Yang X."/>
            <person name="Li Y."/>
            <person name="Ning Z."/>
            <person name="He Z."/>
            <person name="Teodor R."/>
            <person name="Lu Y."/>
            <person name="Bowser T.A."/>
            <person name="Graham I.A."/>
            <person name="Ye K."/>
        </authorList>
    </citation>
    <scope>NUCLEOTIDE SEQUENCE [LARGE SCALE GENOMIC DNA]</scope>
    <source>
        <strain evidence="3">cv. HN1</strain>
        <tissue evidence="2">Leaves</tissue>
    </source>
</reference>
<organism evidence="2 3">
    <name type="scientific">Papaver somniferum</name>
    <name type="common">Opium poppy</name>
    <dbReference type="NCBI Taxonomy" id="3469"/>
    <lineage>
        <taxon>Eukaryota</taxon>
        <taxon>Viridiplantae</taxon>
        <taxon>Streptophyta</taxon>
        <taxon>Embryophyta</taxon>
        <taxon>Tracheophyta</taxon>
        <taxon>Spermatophyta</taxon>
        <taxon>Magnoliopsida</taxon>
        <taxon>Ranunculales</taxon>
        <taxon>Papaveraceae</taxon>
        <taxon>Papaveroideae</taxon>
        <taxon>Papaver</taxon>
    </lineage>
</organism>
<protein>
    <submittedName>
        <fullName evidence="2">Uncharacterized protein</fullName>
    </submittedName>
</protein>
<accession>A0A4Y7K162</accession>
<gene>
    <name evidence="2" type="ORF">C5167_009662</name>
</gene>
<feature type="compositionally biased region" description="Low complexity" evidence="1">
    <location>
        <begin position="44"/>
        <end position="54"/>
    </location>
</feature>
<dbReference type="PANTHER" id="PTHR45657">
    <property type="entry name" value="CRAL-TRIO DOMAIN-CONTAINING PROTEIN YKL091C-RELATED"/>
    <property type="match status" value="1"/>
</dbReference>
<dbReference type="InterPro" id="IPR051026">
    <property type="entry name" value="PI/PC_transfer"/>
</dbReference>
<evidence type="ECO:0000313" key="2">
    <source>
        <dbReference type="EMBL" id="RZC65981.1"/>
    </source>
</evidence>
<feature type="compositionally biased region" description="Basic and acidic residues" evidence="1">
    <location>
        <begin position="61"/>
        <end position="74"/>
    </location>
</feature>
<name>A0A4Y7K162_PAPSO</name>
<dbReference type="PANTHER" id="PTHR45657:SF8">
    <property type="entry name" value="PHOSPHATIDYLINOSITOL_PHOSPHATIDYLCHOLINE TRANSFER PROTEIN SFH13"/>
    <property type="match status" value="1"/>
</dbReference>
<dbReference type="Proteomes" id="UP000316621">
    <property type="component" value="Chromosome 6"/>
</dbReference>